<dbReference type="EnsemblBacteria" id="ABY35091">
    <property type="protein sequence ID" value="ABY35091"/>
    <property type="gene ID" value="Caur_1875"/>
</dbReference>
<dbReference type="PIRSF" id="PIRSF029347">
    <property type="entry name" value="RecF"/>
    <property type="match status" value="1"/>
</dbReference>
<dbReference type="InterPro" id="IPR003959">
    <property type="entry name" value="ATPase_AAA_core"/>
</dbReference>
<dbReference type="STRING" id="324602.Caur_1875"/>
<dbReference type="eggNOG" id="COG4637">
    <property type="taxonomic scope" value="Bacteria"/>
</dbReference>
<dbReference type="CDD" id="cd00267">
    <property type="entry name" value="ABC_ATPase"/>
    <property type="match status" value="1"/>
</dbReference>
<evidence type="ECO:0000259" key="1">
    <source>
        <dbReference type="Pfam" id="PF13304"/>
    </source>
</evidence>
<dbReference type="InterPro" id="IPR027417">
    <property type="entry name" value="P-loop_NTPase"/>
</dbReference>
<accession>A9WDC4</accession>
<dbReference type="Proteomes" id="UP000002008">
    <property type="component" value="Chromosome"/>
</dbReference>
<evidence type="ECO:0000313" key="2">
    <source>
        <dbReference type="EMBL" id="ABY35091.1"/>
    </source>
</evidence>
<dbReference type="EMBL" id="CP000909">
    <property type="protein sequence ID" value="ABY35091.1"/>
    <property type="molecule type" value="Genomic_DNA"/>
</dbReference>
<dbReference type="Pfam" id="PF13304">
    <property type="entry name" value="AAA_21"/>
    <property type="match status" value="1"/>
</dbReference>
<protein>
    <submittedName>
        <fullName evidence="2">SMC domain protein</fullName>
    </submittedName>
</protein>
<dbReference type="PATRIC" id="fig|324602.8.peg.2139"/>
<sequence length="379" mass="43261">MRKDGHMQLQTIKVQGFKSIRELEFSLRPLNILIGANGSGKSNILGVFAFLRAMVERHLQMYVARAGGADRILHFGQKNTDSLQIELWFTKKNRRARGNIIANGYRCALVPAVGDRFVFAEERAFFHDRRYEKPVETLLGSGHEESLLPASYGRGIPADVFEAMQSWIVYHFHDTSDSARVKQTGDIDDNYWLRQDASNLTAYLYYIQQQAPDHYRNIVDVIRMVAPFFDDFVLRPSPFNPNKIKLEWRERGSDTYFDAYALSDGTLRFICLATLLLQPARKFPAIILLDEPEMGLHPYAIHVLAELLHSAATQTQVIVATQSVTLVNQFEPEDIVVVERQDGQPVCRRLTMEETETWLDGYGLGDLWEKNILGGRPLP</sequence>
<dbReference type="SUPFAM" id="SSF52540">
    <property type="entry name" value="P-loop containing nucleoside triphosphate hydrolases"/>
    <property type="match status" value="1"/>
</dbReference>
<evidence type="ECO:0000313" key="3">
    <source>
        <dbReference type="Proteomes" id="UP000002008"/>
    </source>
</evidence>
<feature type="domain" description="ATPase AAA-type core" evidence="1">
    <location>
        <begin position="30"/>
        <end position="328"/>
    </location>
</feature>
<keyword evidence="3" id="KW-1185">Reference proteome</keyword>
<dbReference type="GO" id="GO:0016887">
    <property type="term" value="F:ATP hydrolysis activity"/>
    <property type="evidence" value="ECO:0007669"/>
    <property type="project" value="InterPro"/>
</dbReference>
<reference evidence="3" key="1">
    <citation type="journal article" date="2011" name="BMC Genomics">
        <title>Complete genome sequence of the filamentous anoxygenic phototrophic bacterium Chloroflexus aurantiacus.</title>
        <authorList>
            <person name="Tang K.H."/>
            <person name="Barry K."/>
            <person name="Chertkov O."/>
            <person name="Dalin E."/>
            <person name="Han C.S."/>
            <person name="Hauser L.J."/>
            <person name="Honchak B.M."/>
            <person name="Karbach L.E."/>
            <person name="Land M.L."/>
            <person name="Lapidus A."/>
            <person name="Larimer F.W."/>
            <person name="Mikhailova N."/>
            <person name="Pitluck S."/>
            <person name="Pierson B.K."/>
            <person name="Blankenship R.E."/>
        </authorList>
    </citation>
    <scope>NUCLEOTIDE SEQUENCE [LARGE SCALE GENOMIC DNA]</scope>
    <source>
        <strain evidence="3">ATCC 29366 / DSM 635 / J-10-fl</strain>
    </source>
</reference>
<dbReference type="Gene3D" id="3.40.50.300">
    <property type="entry name" value="P-loop containing nucleotide triphosphate hydrolases"/>
    <property type="match status" value="2"/>
</dbReference>
<dbReference type="InParanoid" id="A9WDC4"/>
<dbReference type="InterPro" id="IPR014555">
    <property type="entry name" value="RecF-like"/>
</dbReference>
<dbReference type="GO" id="GO:0006302">
    <property type="term" value="P:double-strand break repair"/>
    <property type="evidence" value="ECO:0000318"/>
    <property type="project" value="GO_Central"/>
</dbReference>
<proteinExistence type="predicted"/>
<dbReference type="AlphaFoldDB" id="A9WDC4"/>
<dbReference type="HOGENOM" id="CLU_035814_1_1_0"/>
<dbReference type="PANTHER" id="PTHR32182:SF22">
    <property type="entry name" value="ATP-DEPENDENT ENDONUCLEASE, OLD FAMILY-RELATED"/>
    <property type="match status" value="1"/>
</dbReference>
<dbReference type="KEGG" id="cau:Caur_1875"/>
<dbReference type="GO" id="GO:0000731">
    <property type="term" value="P:DNA synthesis involved in DNA repair"/>
    <property type="evidence" value="ECO:0000318"/>
    <property type="project" value="GO_Central"/>
</dbReference>
<organism evidence="2 3">
    <name type="scientific">Chloroflexus aurantiacus (strain ATCC 29366 / DSM 635 / J-10-fl)</name>
    <dbReference type="NCBI Taxonomy" id="324602"/>
    <lineage>
        <taxon>Bacteria</taxon>
        <taxon>Bacillati</taxon>
        <taxon>Chloroflexota</taxon>
        <taxon>Chloroflexia</taxon>
        <taxon>Chloroflexales</taxon>
        <taxon>Chloroflexineae</taxon>
        <taxon>Chloroflexaceae</taxon>
        <taxon>Chloroflexus</taxon>
    </lineage>
</organism>
<name>A9WDC4_CHLAA</name>
<dbReference type="GO" id="GO:0005524">
    <property type="term" value="F:ATP binding"/>
    <property type="evidence" value="ECO:0007669"/>
    <property type="project" value="InterPro"/>
</dbReference>
<dbReference type="PANTHER" id="PTHR32182">
    <property type="entry name" value="DNA REPLICATION AND REPAIR PROTEIN RECF"/>
    <property type="match status" value="1"/>
</dbReference>
<gene>
    <name evidence="2" type="ordered locus">Caur_1875</name>
</gene>